<dbReference type="GO" id="GO:0070828">
    <property type="term" value="P:heterochromatin organization"/>
    <property type="evidence" value="ECO:0007669"/>
    <property type="project" value="TreeGrafter"/>
</dbReference>
<dbReference type="GO" id="GO:0005694">
    <property type="term" value="C:chromosome"/>
    <property type="evidence" value="ECO:0007669"/>
    <property type="project" value="TreeGrafter"/>
</dbReference>
<dbReference type="PANTHER" id="PTHR46820">
    <property type="entry name" value="HISTONE-LYSINE N-METHYLTRANSFERASE SETD7"/>
    <property type="match status" value="1"/>
</dbReference>
<protein>
    <recommendedName>
        <fullName evidence="3">Toxin-antitoxin system YwqK family antitoxin</fullName>
    </recommendedName>
</protein>
<comment type="caution">
    <text evidence="1">The sequence shown here is derived from an EMBL/GenBank/DDBJ whole genome shotgun (WGS) entry which is preliminary data.</text>
</comment>
<reference evidence="1 2" key="1">
    <citation type="submission" date="2020-10" db="EMBL/GenBank/DDBJ databases">
        <title>Connecting structure to function with the recovery of over 1000 high-quality activated sludge metagenome-assembled genomes encoding full-length rRNA genes using long-read sequencing.</title>
        <authorList>
            <person name="Singleton C.M."/>
            <person name="Petriglieri F."/>
            <person name="Kristensen J.M."/>
            <person name="Kirkegaard R.H."/>
            <person name="Michaelsen T.Y."/>
            <person name="Andersen M.H."/>
            <person name="Karst S.M."/>
            <person name="Dueholm M.S."/>
            <person name="Nielsen P.H."/>
            <person name="Albertsen M."/>
        </authorList>
    </citation>
    <scope>NUCLEOTIDE SEQUENCE [LARGE SCALE GENOMIC DNA]</scope>
    <source>
        <strain evidence="1">Ribe_18-Q3-R11-54_MAXAC.273</strain>
    </source>
</reference>
<evidence type="ECO:0000313" key="2">
    <source>
        <dbReference type="Proteomes" id="UP000808337"/>
    </source>
</evidence>
<organism evidence="1 2">
    <name type="scientific">Candidatus Opimibacter skivensis</name>
    <dbReference type="NCBI Taxonomy" id="2982028"/>
    <lineage>
        <taxon>Bacteria</taxon>
        <taxon>Pseudomonadati</taxon>
        <taxon>Bacteroidota</taxon>
        <taxon>Saprospiria</taxon>
        <taxon>Saprospirales</taxon>
        <taxon>Saprospiraceae</taxon>
        <taxon>Candidatus Opimibacter</taxon>
    </lineage>
</organism>
<dbReference type="AlphaFoldDB" id="A0A9D7SWY8"/>
<dbReference type="Gene3D" id="3.90.930.1">
    <property type="match status" value="2"/>
</dbReference>
<accession>A0A9D7SWY8</accession>
<proteinExistence type="predicted"/>
<dbReference type="InterPro" id="IPR011652">
    <property type="entry name" value="MORN_2"/>
</dbReference>
<name>A0A9D7SWY8_9BACT</name>
<dbReference type="Pfam" id="PF07661">
    <property type="entry name" value="MORN_2"/>
    <property type="match status" value="4"/>
</dbReference>
<gene>
    <name evidence="1" type="ORF">IPP15_15190</name>
</gene>
<evidence type="ECO:0000313" key="1">
    <source>
        <dbReference type="EMBL" id="MBK9983699.1"/>
    </source>
</evidence>
<dbReference type="Proteomes" id="UP000808337">
    <property type="component" value="Unassembled WGS sequence"/>
</dbReference>
<dbReference type="SUPFAM" id="SSF82185">
    <property type="entry name" value="Histone H3 K4-specific methyltransferase SET7/9 N-terminal domain"/>
    <property type="match status" value="1"/>
</dbReference>
<dbReference type="PROSITE" id="PS51257">
    <property type="entry name" value="PROKAR_LIPOPROTEIN"/>
    <property type="match status" value="1"/>
</dbReference>
<dbReference type="GO" id="GO:0003682">
    <property type="term" value="F:chromatin binding"/>
    <property type="evidence" value="ECO:0007669"/>
    <property type="project" value="TreeGrafter"/>
</dbReference>
<dbReference type="EMBL" id="JADKGY010000022">
    <property type="protein sequence ID" value="MBK9983699.1"/>
    <property type="molecule type" value="Genomic_DNA"/>
</dbReference>
<evidence type="ECO:0008006" key="3">
    <source>
        <dbReference type="Google" id="ProtNLM"/>
    </source>
</evidence>
<dbReference type="PANTHER" id="PTHR46820:SF1">
    <property type="entry name" value="HISTONE-LYSINE N-METHYLTRANSFERASE SETD7"/>
    <property type="match status" value="1"/>
</dbReference>
<sequence length="198" mass="22638">MPSIRNLFILVVLLVSCQKEKTKVEVDPYSGFKTTYTLNPKDQTTYQGPYTKVDSSGVLLEKGVYEAGQLQGIRELYFPDGKVKVREHYSKGQMTDLYEYFFPNGQLQLQGDYVDGAMYGVWRKYNEAGKLLEEVMMVQNEEMGPFTEYYPDGTLQTQGTYLHGPNEDGILNLYDESGTLYKTMLCDSGKCVTTWQKK</sequence>